<evidence type="ECO:0000256" key="1">
    <source>
        <dbReference type="ARBA" id="ARBA00023125"/>
    </source>
</evidence>
<keyword evidence="5" id="KW-1185">Reference proteome</keyword>
<feature type="domain" description="HTH tetR-type" evidence="3">
    <location>
        <begin position="6"/>
        <end position="69"/>
    </location>
</feature>
<gene>
    <name evidence="4" type="ORF">ACFP2T_11315</name>
</gene>
<protein>
    <submittedName>
        <fullName evidence="4">TetR/AcrR family transcriptional regulator</fullName>
    </submittedName>
</protein>
<dbReference type="SUPFAM" id="SSF46689">
    <property type="entry name" value="Homeodomain-like"/>
    <property type="match status" value="1"/>
</dbReference>
<dbReference type="EMBL" id="JBHSPR010000008">
    <property type="protein sequence ID" value="MFC6016792.1"/>
    <property type="molecule type" value="Genomic_DNA"/>
</dbReference>
<feature type="DNA-binding region" description="H-T-H motif" evidence="2">
    <location>
        <begin position="32"/>
        <end position="51"/>
    </location>
</feature>
<dbReference type="Proteomes" id="UP001596203">
    <property type="component" value="Unassembled WGS sequence"/>
</dbReference>
<dbReference type="RefSeq" id="WP_377420503.1">
    <property type="nucleotide sequence ID" value="NZ_JBHSPR010000008.1"/>
</dbReference>
<proteinExistence type="predicted"/>
<dbReference type="InterPro" id="IPR009057">
    <property type="entry name" value="Homeodomain-like_sf"/>
</dbReference>
<reference evidence="5" key="1">
    <citation type="journal article" date="2019" name="Int. J. Syst. Evol. Microbiol.">
        <title>The Global Catalogue of Microorganisms (GCM) 10K type strain sequencing project: providing services to taxonomists for standard genome sequencing and annotation.</title>
        <authorList>
            <consortium name="The Broad Institute Genomics Platform"/>
            <consortium name="The Broad Institute Genome Sequencing Center for Infectious Disease"/>
            <person name="Wu L."/>
            <person name="Ma J."/>
        </authorList>
    </citation>
    <scope>NUCLEOTIDE SEQUENCE [LARGE SCALE GENOMIC DNA]</scope>
    <source>
        <strain evidence="5">ZS-35-S2</strain>
    </source>
</reference>
<evidence type="ECO:0000313" key="4">
    <source>
        <dbReference type="EMBL" id="MFC6016792.1"/>
    </source>
</evidence>
<evidence type="ECO:0000256" key="2">
    <source>
        <dbReference type="PROSITE-ProRule" id="PRU00335"/>
    </source>
</evidence>
<accession>A0ABW1K6B3</accession>
<evidence type="ECO:0000259" key="3">
    <source>
        <dbReference type="PROSITE" id="PS50977"/>
    </source>
</evidence>
<dbReference type="PROSITE" id="PS50977">
    <property type="entry name" value="HTH_TETR_2"/>
    <property type="match status" value="1"/>
</dbReference>
<organism evidence="4 5">
    <name type="scientific">Plantactinospora solaniradicis</name>
    <dbReference type="NCBI Taxonomy" id="1723736"/>
    <lineage>
        <taxon>Bacteria</taxon>
        <taxon>Bacillati</taxon>
        <taxon>Actinomycetota</taxon>
        <taxon>Actinomycetes</taxon>
        <taxon>Micromonosporales</taxon>
        <taxon>Micromonosporaceae</taxon>
        <taxon>Plantactinospora</taxon>
    </lineage>
</organism>
<dbReference type="InterPro" id="IPR001647">
    <property type="entry name" value="HTH_TetR"/>
</dbReference>
<evidence type="ECO:0000313" key="5">
    <source>
        <dbReference type="Proteomes" id="UP001596203"/>
    </source>
</evidence>
<dbReference type="Pfam" id="PF00440">
    <property type="entry name" value="TetR_N"/>
    <property type="match status" value="1"/>
</dbReference>
<comment type="caution">
    <text evidence="4">The sequence shown here is derived from an EMBL/GenBank/DDBJ whole genome shotgun (WGS) entry which is preliminary data.</text>
</comment>
<keyword evidence="1 2" id="KW-0238">DNA-binding</keyword>
<dbReference type="Gene3D" id="1.10.357.10">
    <property type="entry name" value="Tetracycline Repressor, domain 2"/>
    <property type="match status" value="1"/>
</dbReference>
<name>A0ABW1K6B3_9ACTN</name>
<sequence length="189" mass="19914">MARPAEPGRRALLDAGTALLGDPAGPSLAGMSVNAVVATAGMSKGAFYQHWPDRTAYLVALHRRFHDELQTLVTAAIRDLDPGLPRLTAALTAYLDGCLAAPQARALLFQARHDNALTAEVAARNAAFAAMVEPDLTAIGWQPPDPAASLLIAMAVHIAAVENTIGAPRRDLRETAAAFLRHGPDVGER</sequence>